<protein>
    <submittedName>
        <fullName evidence="3">Uncharacterized protein</fullName>
    </submittedName>
</protein>
<feature type="region of interest" description="Disordered" evidence="1">
    <location>
        <begin position="126"/>
        <end position="147"/>
    </location>
</feature>
<dbReference type="RefSeq" id="WP_006300327.1">
    <property type="nucleotide sequence ID" value="NZ_CM001022.1"/>
</dbReference>
<reference evidence="3 4" key="1">
    <citation type="journal article" date="2010" name="Stand. Genomic Sci.">
        <title>Non-contiguous finished genome sequence of Aminomonas paucivorans type strain (GLU-3).</title>
        <authorList>
            <person name="Pitluck S."/>
            <person name="Yasawong M."/>
            <person name="Held B."/>
            <person name="Lapidus A."/>
            <person name="Nolan M."/>
            <person name="Copeland A."/>
            <person name="Lucas S."/>
            <person name="Del Rio T.G."/>
            <person name="Tice H."/>
            <person name="Cheng J.F."/>
            <person name="Chertkov O."/>
            <person name="Goodwin L."/>
            <person name="Tapia R."/>
            <person name="Han C."/>
            <person name="Liolios K."/>
            <person name="Ivanova N."/>
            <person name="Mavromatis K."/>
            <person name="Ovchinnikova G."/>
            <person name="Pati A."/>
            <person name="Chen A."/>
            <person name="Palaniappan K."/>
            <person name="Land M."/>
            <person name="Hauser L."/>
            <person name="Chang Y.J."/>
            <person name="Jeffries C.D."/>
            <person name="Pukall R."/>
            <person name="Spring S."/>
            <person name="Rohde M."/>
            <person name="Sikorski J."/>
            <person name="Goker M."/>
            <person name="Woyke T."/>
            <person name="Bristow J."/>
            <person name="Eisen J.A."/>
            <person name="Markowitz V."/>
            <person name="Hugenholtz P."/>
            <person name="Kyrpides N.C."/>
            <person name="Klenk H.P."/>
        </authorList>
    </citation>
    <scope>NUCLEOTIDE SEQUENCE [LARGE SCALE GENOMIC DNA]</scope>
    <source>
        <strain evidence="3 4">DSM 12260</strain>
    </source>
</reference>
<dbReference type="PaxDb" id="584708-Apau_0735"/>
<proteinExistence type="predicted"/>
<dbReference type="AlphaFoldDB" id="E3CV06"/>
<sequence>MHALRRILLLASLLGVLQAVPLFATDTFDADLPLPREKVEAALPGGAYGGFVWSDGGAETPFLPRGFPQWGMSRAEVETLLGSPGETGEALGMTVLGYPTADLLLEGDRLVGFRFDREGHDPDLNPLLKTQGWSRSPRSNDRFGPSSPLYGHRFATYRDPAPRIAVTAWLASEGPDAGAYVTLRSTAERLGLRP</sequence>
<dbReference type="OrthoDB" id="5422169at2"/>
<dbReference type="EMBL" id="CM001022">
    <property type="protein sequence ID" value="EFQ23163.1"/>
    <property type="molecule type" value="Genomic_DNA"/>
</dbReference>
<feature type="signal peptide" evidence="2">
    <location>
        <begin position="1"/>
        <end position="24"/>
    </location>
</feature>
<organism evidence="3 4">
    <name type="scientific">Aminomonas paucivorans DSM 12260</name>
    <dbReference type="NCBI Taxonomy" id="584708"/>
    <lineage>
        <taxon>Bacteria</taxon>
        <taxon>Thermotogati</taxon>
        <taxon>Synergistota</taxon>
        <taxon>Synergistia</taxon>
        <taxon>Synergistales</taxon>
        <taxon>Synergistaceae</taxon>
        <taxon>Aminomonas</taxon>
    </lineage>
</organism>
<evidence type="ECO:0000313" key="4">
    <source>
        <dbReference type="Proteomes" id="UP000005096"/>
    </source>
</evidence>
<evidence type="ECO:0000256" key="2">
    <source>
        <dbReference type="SAM" id="SignalP"/>
    </source>
</evidence>
<gene>
    <name evidence="3" type="ORF">Apau_0735</name>
</gene>
<evidence type="ECO:0000313" key="3">
    <source>
        <dbReference type="EMBL" id="EFQ23163.1"/>
    </source>
</evidence>
<keyword evidence="2" id="KW-0732">Signal</keyword>
<name>E3CV06_9BACT</name>
<dbReference type="Proteomes" id="UP000005096">
    <property type="component" value="Chromosome"/>
</dbReference>
<accession>E3CV06</accession>
<feature type="chain" id="PRO_5003168095" evidence="2">
    <location>
        <begin position="25"/>
        <end position="194"/>
    </location>
</feature>
<dbReference type="HOGENOM" id="CLU_1399930_0_0_0"/>
<keyword evidence="4" id="KW-1185">Reference proteome</keyword>
<dbReference type="STRING" id="584708.Apau_0735"/>
<evidence type="ECO:0000256" key="1">
    <source>
        <dbReference type="SAM" id="MobiDB-lite"/>
    </source>
</evidence>